<organism evidence="2 3">
    <name type="scientific">Portunus trituberculatus</name>
    <name type="common">Swimming crab</name>
    <name type="synonym">Neptunus trituberculatus</name>
    <dbReference type="NCBI Taxonomy" id="210409"/>
    <lineage>
        <taxon>Eukaryota</taxon>
        <taxon>Metazoa</taxon>
        <taxon>Ecdysozoa</taxon>
        <taxon>Arthropoda</taxon>
        <taxon>Crustacea</taxon>
        <taxon>Multicrustacea</taxon>
        <taxon>Malacostraca</taxon>
        <taxon>Eumalacostraca</taxon>
        <taxon>Eucarida</taxon>
        <taxon>Decapoda</taxon>
        <taxon>Pleocyemata</taxon>
        <taxon>Brachyura</taxon>
        <taxon>Eubrachyura</taxon>
        <taxon>Portunoidea</taxon>
        <taxon>Portunidae</taxon>
        <taxon>Portuninae</taxon>
        <taxon>Portunus</taxon>
    </lineage>
</organism>
<evidence type="ECO:0000313" key="2">
    <source>
        <dbReference type="EMBL" id="MPC62736.1"/>
    </source>
</evidence>
<accession>A0A5B7GYR8</accession>
<keyword evidence="3" id="KW-1185">Reference proteome</keyword>
<reference evidence="2 3" key="1">
    <citation type="submission" date="2019-05" db="EMBL/GenBank/DDBJ databases">
        <title>Another draft genome of Portunus trituberculatus and its Hox gene families provides insights of decapod evolution.</title>
        <authorList>
            <person name="Jeong J.-H."/>
            <person name="Song I."/>
            <person name="Kim S."/>
            <person name="Choi T."/>
            <person name="Kim D."/>
            <person name="Ryu S."/>
            <person name="Kim W."/>
        </authorList>
    </citation>
    <scope>NUCLEOTIDE SEQUENCE [LARGE SCALE GENOMIC DNA]</scope>
    <source>
        <tissue evidence="2">Muscle</tissue>
    </source>
</reference>
<gene>
    <name evidence="2" type="ORF">E2C01_056828</name>
</gene>
<evidence type="ECO:0000313" key="3">
    <source>
        <dbReference type="Proteomes" id="UP000324222"/>
    </source>
</evidence>
<dbReference type="AlphaFoldDB" id="A0A5B7GYR8"/>
<protein>
    <submittedName>
        <fullName evidence="2">Uncharacterized protein</fullName>
    </submittedName>
</protein>
<feature type="compositionally biased region" description="Low complexity" evidence="1">
    <location>
        <begin position="15"/>
        <end position="29"/>
    </location>
</feature>
<sequence>MVEVIREVSLTAHTAPSTSPIRPRPASASCPPPPERPLSGLVVWRGLSLHLRLERGSSSLLSVGPGGARGQCMTGDVAKEGGVQCHPAVPLVHPRNSDAKDSSIQTLAYMRTLVSTSEPAAVPTHRHSPPM</sequence>
<feature type="region of interest" description="Disordered" evidence="1">
    <location>
        <begin position="9"/>
        <end position="35"/>
    </location>
</feature>
<proteinExistence type="predicted"/>
<dbReference type="Proteomes" id="UP000324222">
    <property type="component" value="Unassembled WGS sequence"/>
</dbReference>
<name>A0A5B7GYR8_PORTR</name>
<dbReference type="EMBL" id="VSRR010020006">
    <property type="protein sequence ID" value="MPC62736.1"/>
    <property type="molecule type" value="Genomic_DNA"/>
</dbReference>
<comment type="caution">
    <text evidence="2">The sequence shown here is derived from an EMBL/GenBank/DDBJ whole genome shotgun (WGS) entry which is preliminary data.</text>
</comment>
<evidence type="ECO:0000256" key="1">
    <source>
        <dbReference type="SAM" id="MobiDB-lite"/>
    </source>
</evidence>